<dbReference type="STRING" id="39488.ERS852450_00351"/>
<gene>
    <name evidence="2" type="ORF">EHLA_1807</name>
</gene>
<sequence length="406" mass="46065">MREKNLKTIEGLLFVLFVLLWGLFLSGGSGKVKRRTLSLWESVPIHTEVFREFFENGIQKGKYGIAPILGYDTYGGEKRLLLPFFRNGMQTELFPIQRFALDYWKGKGYYKAKYSDNVPGYFTESDDQSVEEKKKDPGKMKQTGTGRTYTIKELASYSFLLEHFYIVDETTSMTKQELNGIKLVKTDLSAKPGKGEPLVLIYHTHGSETYKKVNGEEGSVIEVGTALQKELETVYGIKTIHDTSVYDMVDGQLDRNAAYNFAGDSVEAALKKNPSVKVVIDLHRDSVESSIHLRTKINGKSTAQIMFFNGVSRLAKKGDIGYLYNPNKEGNLAFSLQMQLLCGKYYPDLTRKIYIKGYRYNLHLVKRAMLVEVGAQNNTVKEAENAMKPLAEMLYRLLSGEKSYKK</sequence>
<accession>A0A285PXK9</accession>
<dbReference type="RefSeq" id="WP_096240400.1">
    <property type="nucleotide sequence ID" value="NZ_LT907978.1"/>
</dbReference>
<organism evidence="2 3">
    <name type="scientific">Anaerobutyricum hallii</name>
    <dbReference type="NCBI Taxonomy" id="39488"/>
    <lineage>
        <taxon>Bacteria</taxon>
        <taxon>Bacillati</taxon>
        <taxon>Bacillota</taxon>
        <taxon>Clostridia</taxon>
        <taxon>Lachnospirales</taxon>
        <taxon>Lachnospiraceae</taxon>
        <taxon>Anaerobutyricum</taxon>
    </lineage>
</organism>
<dbReference type="InterPro" id="IPR010897">
    <property type="entry name" value="Spore_II_P"/>
</dbReference>
<dbReference type="Proteomes" id="UP000217549">
    <property type="component" value="Chromosome I"/>
</dbReference>
<name>A0A285PXK9_9FIRM</name>
<dbReference type="NCBIfam" id="TIGR02867">
    <property type="entry name" value="spore_II_P"/>
    <property type="match status" value="1"/>
</dbReference>
<dbReference type="Pfam" id="PF07454">
    <property type="entry name" value="SpoIIP"/>
    <property type="match status" value="1"/>
</dbReference>
<dbReference type="AlphaFoldDB" id="A0A285PXK9"/>
<evidence type="ECO:0000313" key="2">
    <source>
        <dbReference type="EMBL" id="SOB72510.1"/>
    </source>
</evidence>
<reference evidence="3" key="1">
    <citation type="submission" date="2017-09" db="EMBL/GenBank/DDBJ databases">
        <authorList>
            <person name="Shetty A S."/>
        </authorList>
    </citation>
    <scope>NUCLEOTIDE SEQUENCE [LARGE SCALE GENOMIC DNA]</scope>
</reference>
<keyword evidence="3" id="KW-1185">Reference proteome</keyword>
<dbReference type="EMBL" id="LT907978">
    <property type="protein sequence ID" value="SOB72510.1"/>
    <property type="molecule type" value="Genomic_DNA"/>
</dbReference>
<feature type="compositionally biased region" description="Basic and acidic residues" evidence="1">
    <location>
        <begin position="130"/>
        <end position="139"/>
    </location>
</feature>
<evidence type="ECO:0000256" key="1">
    <source>
        <dbReference type="SAM" id="MobiDB-lite"/>
    </source>
</evidence>
<evidence type="ECO:0000313" key="3">
    <source>
        <dbReference type="Proteomes" id="UP000217549"/>
    </source>
</evidence>
<proteinExistence type="predicted"/>
<dbReference type="KEGG" id="ehl:EHLA_1807"/>
<protein>
    <submittedName>
        <fullName evidence="2">Spore_II_P: stage II sporulation protein P</fullName>
    </submittedName>
</protein>
<feature type="region of interest" description="Disordered" evidence="1">
    <location>
        <begin position="124"/>
        <end position="143"/>
    </location>
</feature>